<evidence type="ECO:0000256" key="4">
    <source>
        <dbReference type="ARBA" id="ARBA00022692"/>
    </source>
</evidence>
<evidence type="ECO:0000256" key="5">
    <source>
        <dbReference type="ARBA" id="ARBA00022857"/>
    </source>
</evidence>
<keyword evidence="3" id="KW-0444">Lipid biosynthesis</keyword>
<name>A0A0F7SXQ9_PHARH</name>
<evidence type="ECO:0000259" key="11">
    <source>
        <dbReference type="Pfam" id="PF02544"/>
    </source>
</evidence>
<dbReference type="Gene3D" id="3.10.20.90">
    <property type="entry name" value="Phosphatidylinositol 3-kinase Catalytic Subunit, Chain A, domain 1"/>
    <property type="match status" value="1"/>
</dbReference>
<dbReference type="PROSITE" id="PS50244">
    <property type="entry name" value="S5A_REDUCTASE"/>
    <property type="match status" value="1"/>
</dbReference>
<dbReference type="GO" id="GO:0005789">
    <property type="term" value="C:endoplasmic reticulum membrane"/>
    <property type="evidence" value="ECO:0007669"/>
    <property type="project" value="UniProtKB-SubCell"/>
</dbReference>
<dbReference type="AlphaFoldDB" id="A0A0F7SXQ9"/>
<comment type="similarity">
    <text evidence="2">Belongs to the steroid 5-alpha reductase family.</text>
</comment>
<dbReference type="InterPro" id="IPR039357">
    <property type="entry name" value="SRD5A/TECR"/>
</dbReference>
<evidence type="ECO:0000256" key="2">
    <source>
        <dbReference type="ARBA" id="ARBA00007742"/>
    </source>
</evidence>
<dbReference type="PANTHER" id="PTHR10556:SF28">
    <property type="entry name" value="VERY-LONG-CHAIN ENOYL-COA REDUCTASE"/>
    <property type="match status" value="1"/>
</dbReference>
<keyword evidence="4 10" id="KW-0812">Transmembrane</keyword>
<evidence type="ECO:0000256" key="1">
    <source>
        <dbReference type="ARBA" id="ARBA00004477"/>
    </source>
</evidence>
<reference evidence="12" key="1">
    <citation type="submission" date="2014-08" db="EMBL/GenBank/DDBJ databases">
        <authorList>
            <person name="Sharma Rahul"/>
            <person name="Thines Marco"/>
        </authorList>
    </citation>
    <scope>NUCLEOTIDE SEQUENCE</scope>
</reference>
<proteinExistence type="inferred from homology"/>
<dbReference type="Pfam" id="PF02544">
    <property type="entry name" value="Steroid_dh"/>
    <property type="match status" value="1"/>
</dbReference>
<keyword evidence="6 10" id="KW-1133">Transmembrane helix</keyword>
<feature type="transmembrane region" description="Helical" evidence="10">
    <location>
        <begin position="245"/>
        <end position="264"/>
    </location>
</feature>
<sequence>MTRLVKRPFIFSCSARPLGSTIHHTPPQSQHLAMVKITVQSRPSKKSTSAPKPAIMIDFPGRHSDKITVKEVKKSIQAKFPKLGLTRQRLTTTSDVVLTDDDKSIGSYGVTEDDVLQLKDLGRQISWKTVFLIEYAGPLVIHPLFFFYGRQIFGTIFSILGEQIVPYEHSAMQKTAFCLIMLHYIKRELETLFVHRFSNATMPFFNVFKNSAHYHLLSGLLLSLGLYGPWNSAYKLAGATRNSDFWLTAWSVFIMWAQASNLYTHLTLRSLRPAGTKKRSIPTGYGFDLVYSANYLFESLVWIGTTIMTGSVACGIFTAVSVGQMVIWAIKKKKNYKKEFGKECPPGRKAIFPYLI</sequence>
<organism evidence="12">
    <name type="scientific">Phaffia rhodozyma</name>
    <name type="common">Yeast</name>
    <name type="synonym">Xanthophyllomyces dendrorhous</name>
    <dbReference type="NCBI Taxonomy" id="264483"/>
    <lineage>
        <taxon>Eukaryota</taxon>
        <taxon>Fungi</taxon>
        <taxon>Dikarya</taxon>
        <taxon>Basidiomycota</taxon>
        <taxon>Agaricomycotina</taxon>
        <taxon>Tremellomycetes</taxon>
        <taxon>Cystofilobasidiales</taxon>
        <taxon>Mrakiaceae</taxon>
        <taxon>Phaffia</taxon>
    </lineage>
</organism>
<dbReference type="GO" id="GO:0016627">
    <property type="term" value="F:oxidoreductase activity, acting on the CH-CH group of donors"/>
    <property type="evidence" value="ECO:0007669"/>
    <property type="project" value="InterPro"/>
</dbReference>
<feature type="transmembrane region" description="Helical" evidence="10">
    <location>
        <begin position="310"/>
        <end position="330"/>
    </location>
</feature>
<dbReference type="SUPFAM" id="SSF54236">
    <property type="entry name" value="Ubiquitin-like"/>
    <property type="match status" value="1"/>
</dbReference>
<accession>A0A0F7SXQ9</accession>
<protein>
    <submittedName>
        <fullName evidence="12">Steroid reductase required for elongation of the very long chain fatty acids</fullName>
    </submittedName>
</protein>
<evidence type="ECO:0000256" key="9">
    <source>
        <dbReference type="ARBA" id="ARBA00023136"/>
    </source>
</evidence>
<comment type="subcellular location">
    <subcellularLocation>
        <location evidence="1">Endoplasmic reticulum membrane</location>
        <topology evidence="1">Multi-pass membrane protein</topology>
    </subcellularLocation>
</comment>
<keyword evidence="7" id="KW-0560">Oxidoreductase</keyword>
<evidence type="ECO:0000256" key="10">
    <source>
        <dbReference type="SAM" id="Phobius"/>
    </source>
</evidence>
<evidence type="ECO:0000256" key="7">
    <source>
        <dbReference type="ARBA" id="ARBA00023002"/>
    </source>
</evidence>
<evidence type="ECO:0000256" key="8">
    <source>
        <dbReference type="ARBA" id="ARBA00023098"/>
    </source>
</evidence>
<evidence type="ECO:0000256" key="3">
    <source>
        <dbReference type="ARBA" id="ARBA00022516"/>
    </source>
</evidence>
<dbReference type="EMBL" id="LN483332">
    <property type="protein sequence ID" value="CED85524.1"/>
    <property type="molecule type" value="Genomic_DNA"/>
</dbReference>
<keyword evidence="9 10" id="KW-0472">Membrane</keyword>
<keyword evidence="5" id="KW-0521">NADP</keyword>
<dbReference type="GO" id="GO:0042761">
    <property type="term" value="P:very long-chain fatty acid biosynthetic process"/>
    <property type="evidence" value="ECO:0007669"/>
    <property type="project" value="TreeGrafter"/>
</dbReference>
<feature type="transmembrane region" description="Helical" evidence="10">
    <location>
        <begin position="212"/>
        <end position="230"/>
    </location>
</feature>
<evidence type="ECO:0000313" key="12">
    <source>
        <dbReference type="EMBL" id="CED85524.1"/>
    </source>
</evidence>
<dbReference type="PANTHER" id="PTHR10556">
    <property type="entry name" value="3-OXO-5-ALPHA-STEROID 4-DEHYDROGENASE"/>
    <property type="match status" value="1"/>
</dbReference>
<evidence type="ECO:0000256" key="6">
    <source>
        <dbReference type="ARBA" id="ARBA00022989"/>
    </source>
</evidence>
<feature type="domain" description="3-oxo-5-alpha-steroid 4-dehydrogenase C-terminal" evidence="11">
    <location>
        <begin position="201"/>
        <end position="355"/>
    </location>
</feature>
<dbReference type="InterPro" id="IPR001104">
    <property type="entry name" value="3-oxo-5_a-steroid_4-DH_C"/>
</dbReference>
<keyword evidence="8" id="KW-0443">Lipid metabolism</keyword>
<dbReference type="InterPro" id="IPR029071">
    <property type="entry name" value="Ubiquitin-like_domsf"/>
</dbReference>